<evidence type="ECO:0000256" key="6">
    <source>
        <dbReference type="ARBA" id="ARBA00022989"/>
    </source>
</evidence>
<dbReference type="GO" id="GO:0005886">
    <property type="term" value="C:plasma membrane"/>
    <property type="evidence" value="ECO:0007669"/>
    <property type="project" value="UniProtKB-SubCell"/>
</dbReference>
<keyword evidence="3" id="KW-1003">Cell membrane</keyword>
<dbReference type="Pfam" id="PF01914">
    <property type="entry name" value="MarC"/>
    <property type="match status" value="1"/>
</dbReference>
<keyword evidence="7 8" id="KW-0472">Membrane</keyword>
<evidence type="ECO:0000256" key="8">
    <source>
        <dbReference type="RuleBase" id="RU362048"/>
    </source>
</evidence>
<evidence type="ECO:0000256" key="5">
    <source>
        <dbReference type="ARBA" id="ARBA00022692"/>
    </source>
</evidence>
<evidence type="ECO:0000313" key="9">
    <source>
        <dbReference type="EMBL" id="MBB3971529.1"/>
    </source>
</evidence>
<dbReference type="RefSeq" id="WP_210285998.1">
    <property type="nucleotide sequence ID" value="NZ_JACIDR010000001.1"/>
</dbReference>
<comment type="caution">
    <text evidence="8">Lacks conserved residue(s) required for the propagation of feature annotation.</text>
</comment>
<dbReference type="EMBL" id="JACIDR010000001">
    <property type="protein sequence ID" value="MBB3971529.1"/>
    <property type="molecule type" value="Genomic_DNA"/>
</dbReference>
<reference evidence="9 10" key="1">
    <citation type="submission" date="2020-08" db="EMBL/GenBank/DDBJ databases">
        <title>Genomic Encyclopedia of Type Strains, Phase IV (KMG-IV): sequencing the most valuable type-strain genomes for metagenomic binning, comparative biology and taxonomic classification.</title>
        <authorList>
            <person name="Goeker M."/>
        </authorList>
    </citation>
    <scope>NUCLEOTIDE SEQUENCE [LARGE SCALE GENOMIC DNA]</scope>
    <source>
        <strain evidence="9 10">DSM 25481</strain>
    </source>
</reference>
<dbReference type="PANTHER" id="PTHR33508">
    <property type="entry name" value="UPF0056 MEMBRANE PROTEIN YHCE"/>
    <property type="match status" value="1"/>
</dbReference>
<comment type="caution">
    <text evidence="9">The sequence shown here is derived from an EMBL/GenBank/DDBJ whole genome shotgun (WGS) entry which is preliminary data.</text>
</comment>
<name>A0A7W6CW89_9HYPH</name>
<feature type="transmembrane region" description="Helical" evidence="8">
    <location>
        <begin position="151"/>
        <end position="173"/>
    </location>
</feature>
<dbReference type="AlphaFoldDB" id="A0A7W6CW89"/>
<evidence type="ECO:0000256" key="7">
    <source>
        <dbReference type="ARBA" id="ARBA00023136"/>
    </source>
</evidence>
<proteinExistence type="inferred from homology"/>
<feature type="transmembrane region" description="Helical" evidence="8">
    <location>
        <begin position="12"/>
        <end position="32"/>
    </location>
</feature>
<accession>A0A7W6CW89</accession>
<evidence type="ECO:0000256" key="1">
    <source>
        <dbReference type="ARBA" id="ARBA00004429"/>
    </source>
</evidence>
<gene>
    <name evidence="9" type="ORF">GGR24_000162</name>
</gene>
<keyword evidence="4" id="KW-0997">Cell inner membrane</keyword>
<evidence type="ECO:0000313" key="10">
    <source>
        <dbReference type="Proteomes" id="UP000528964"/>
    </source>
</evidence>
<evidence type="ECO:0000256" key="3">
    <source>
        <dbReference type="ARBA" id="ARBA00022475"/>
    </source>
</evidence>
<evidence type="ECO:0000256" key="2">
    <source>
        <dbReference type="ARBA" id="ARBA00009784"/>
    </source>
</evidence>
<feature type="transmembrane region" description="Helical" evidence="8">
    <location>
        <begin position="118"/>
        <end position="139"/>
    </location>
</feature>
<sequence>MNWQVELLQSFLLASSALFSIVNPMGGALIFAQVTGDRTHAERILLARRVGTYSALVMLISLWMGAYVLAFFGITLPALRIAGGLVVAVSGWRLLTAPEHMDEVKQAQAGHAMNADEVAFFPLTLPLTTGPGTISVAIALGANRPSEPGAFIGFVVGSSLAAIAIAAVVWFAYSSADWITRLLGEPRIRIIARLAAFILLCVGVQITLNGVLDALRAAGLGAALR</sequence>
<comment type="subcellular location">
    <subcellularLocation>
        <location evidence="1">Cell inner membrane</location>
        <topology evidence="1">Multi-pass membrane protein</topology>
    </subcellularLocation>
    <subcellularLocation>
        <location evidence="8">Cell membrane</location>
        <topology evidence="8">Multi-pass membrane protein</topology>
    </subcellularLocation>
</comment>
<comment type="similarity">
    <text evidence="2 8">Belongs to the UPF0056 (MarC) family.</text>
</comment>
<dbReference type="PANTHER" id="PTHR33508:SF2">
    <property type="entry name" value="UPF0056 INNER MEMBRANE PROTEIN MARC"/>
    <property type="match status" value="1"/>
</dbReference>
<dbReference type="Proteomes" id="UP000528964">
    <property type="component" value="Unassembled WGS sequence"/>
</dbReference>
<feature type="transmembrane region" description="Helical" evidence="8">
    <location>
        <begin position="194"/>
        <end position="212"/>
    </location>
</feature>
<dbReference type="NCBIfam" id="TIGR00427">
    <property type="entry name" value="NAAT family transporter"/>
    <property type="match status" value="1"/>
</dbReference>
<keyword evidence="10" id="KW-1185">Reference proteome</keyword>
<protein>
    <recommendedName>
        <fullName evidence="8">UPF0056 membrane protein</fullName>
    </recommendedName>
</protein>
<keyword evidence="5 8" id="KW-0812">Transmembrane</keyword>
<keyword evidence="6 8" id="KW-1133">Transmembrane helix</keyword>
<dbReference type="InterPro" id="IPR002771">
    <property type="entry name" value="Multi_antbiot-R_MarC"/>
</dbReference>
<organism evidence="9 10">
    <name type="scientific">Hansschlegelia beijingensis</name>
    <dbReference type="NCBI Taxonomy" id="1133344"/>
    <lineage>
        <taxon>Bacteria</taxon>
        <taxon>Pseudomonadati</taxon>
        <taxon>Pseudomonadota</taxon>
        <taxon>Alphaproteobacteria</taxon>
        <taxon>Hyphomicrobiales</taxon>
        <taxon>Methylopilaceae</taxon>
        <taxon>Hansschlegelia</taxon>
    </lineage>
</organism>
<evidence type="ECO:0000256" key="4">
    <source>
        <dbReference type="ARBA" id="ARBA00022519"/>
    </source>
</evidence>
<feature type="transmembrane region" description="Helical" evidence="8">
    <location>
        <begin position="53"/>
        <end position="72"/>
    </location>
</feature>